<dbReference type="RefSeq" id="WP_009950828.1">
    <property type="nucleotide sequence ID" value="NZ_BAAAGS010000011.1"/>
</dbReference>
<dbReference type="Gene3D" id="3.90.1150.10">
    <property type="entry name" value="Aspartate Aminotransferase, domain 1"/>
    <property type="match status" value="1"/>
</dbReference>
<name>A0ABP3MKF8_SACER</name>
<evidence type="ECO:0000313" key="8">
    <source>
        <dbReference type="Proteomes" id="UP001500729"/>
    </source>
</evidence>
<keyword evidence="4" id="KW-0456">Lyase</keyword>
<evidence type="ECO:0000256" key="2">
    <source>
        <dbReference type="ARBA" id="ARBA00012224"/>
    </source>
</evidence>
<protein>
    <recommendedName>
        <fullName evidence="2">cysteine-S-conjugate beta-lyase</fullName>
        <ecNumber evidence="2">4.4.1.13</ecNumber>
    </recommendedName>
</protein>
<keyword evidence="8" id="KW-1185">Reference proteome</keyword>
<dbReference type="InterPro" id="IPR051798">
    <property type="entry name" value="Class-II_PLP-Dep_Aminotrans"/>
</dbReference>
<dbReference type="InterPro" id="IPR004839">
    <property type="entry name" value="Aminotransferase_I/II_large"/>
</dbReference>
<comment type="similarity">
    <text evidence="5">Belongs to the class-II pyridoxal-phosphate-dependent aminotransferase family. MalY/PatB cystathionine beta-lyase subfamily.</text>
</comment>
<keyword evidence="7" id="KW-0808">Transferase</keyword>
<proteinExistence type="inferred from homology"/>
<evidence type="ECO:0000256" key="1">
    <source>
        <dbReference type="ARBA" id="ARBA00001933"/>
    </source>
</evidence>
<evidence type="ECO:0000256" key="4">
    <source>
        <dbReference type="ARBA" id="ARBA00023239"/>
    </source>
</evidence>
<sequence>MFDDLDLDSLRRRSGVKWSAAGPGVLPAWIADMDFPTAEPVREVLRRELDTELGYPWWDDRPDLHPLREAFAERMRRRHDFAVDPAVVRVFTELIQSLQVVLHLGTARGDAVAMHTPTYPPFLQTLTDMGRELVPIPMVDADGGWGFDADRLSRDVAARGCRALVLVNPQNPTGRVFTRAELTSIADIAVRHDLLVISDEIHSDLVHEPHRHVPIASLGPEIASRTVTLTSASKGFNLAGLRCSVAHIGDARIRRALAEQPPMLFGEVSSLSVLATRTAWLEGDPWLAQVRSTLDRNRRMVADALPGGIGHHSPEAGYLAWLDCRELGLGSDPAAFFLTHAEVMLSSGPSFGPGGDGFARLNFATSGPILEEMLRRLRTAVERRASA</sequence>
<dbReference type="Pfam" id="PF00155">
    <property type="entry name" value="Aminotran_1_2"/>
    <property type="match status" value="1"/>
</dbReference>
<dbReference type="SUPFAM" id="SSF53383">
    <property type="entry name" value="PLP-dependent transferases"/>
    <property type="match status" value="1"/>
</dbReference>
<comment type="caution">
    <text evidence="7">The sequence shown here is derived from an EMBL/GenBank/DDBJ whole genome shotgun (WGS) entry which is preliminary data.</text>
</comment>
<evidence type="ECO:0000256" key="3">
    <source>
        <dbReference type="ARBA" id="ARBA00022898"/>
    </source>
</evidence>
<evidence type="ECO:0000313" key="7">
    <source>
        <dbReference type="EMBL" id="GAA0522247.1"/>
    </source>
</evidence>
<dbReference type="InterPro" id="IPR015421">
    <property type="entry name" value="PyrdxlP-dep_Trfase_major"/>
</dbReference>
<evidence type="ECO:0000259" key="6">
    <source>
        <dbReference type="Pfam" id="PF00155"/>
    </source>
</evidence>
<gene>
    <name evidence="7" type="ORF">GCM10009533_21750</name>
</gene>
<dbReference type="PANTHER" id="PTHR43525">
    <property type="entry name" value="PROTEIN MALY"/>
    <property type="match status" value="1"/>
</dbReference>
<dbReference type="InterPro" id="IPR015424">
    <property type="entry name" value="PyrdxlP-dep_Trfase"/>
</dbReference>
<dbReference type="Proteomes" id="UP001500729">
    <property type="component" value="Unassembled WGS sequence"/>
</dbReference>
<evidence type="ECO:0000256" key="5">
    <source>
        <dbReference type="ARBA" id="ARBA00037974"/>
    </source>
</evidence>
<dbReference type="InterPro" id="IPR015422">
    <property type="entry name" value="PyrdxlP-dep_Trfase_small"/>
</dbReference>
<dbReference type="GO" id="GO:0008483">
    <property type="term" value="F:transaminase activity"/>
    <property type="evidence" value="ECO:0007669"/>
    <property type="project" value="UniProtKB-KW"/>
</dbReference>
<reference evidence="8" key="1">
    <citation type="journal article" date="2019" name="Int. J. Syst. Evol. Microbiol.">
        <title>The Global Catalogue of Microorganisms (GCM) 10K type strain sequencing project: providing services to taxonomists for standard genome sequencing and annotation.</title>
        <authorList>
            <consortium name="The Broad Institute Genomics Platform"/>
            <consortium name="The Broad Institute Genome Sequencing Center for Infectious Disease"/>
            <person name="Wu L."/>
            <person name="Ma J."/>
        </authorList>
    </citation>
    <scope>NUCLEOTIDE SEQUENCE [LARGE SCALE GENOMIC DNA]</scope>
    <source>
        <strain evidence="8">JCM 10303</strain>
    </source>
</reference>
<feature type="domain" description="Aminotransferase class I/classII large" evidence="6">
    <location>
        <begin position="65"/>
        <end position="372"/>
    </location>
</feature>
<keyword evidence="7" id="KW-0032">Aminotransferase</keyword>
<comment type="cofactor">
    <cofactor evidence="1">
        <name>pyridoxal 5'-phosphate</name>
        <dbReference type="ChEBI" id="CHEBI:597326"/>
    </cofactor>
</comment>
<dbReference type="CDD" id="cd00609">
    <property type="entry name" value="AAT_like"/>
    <property type="match status" value="1"/>
</dbReference>
<dbReference type="Gene3D" id="3.40.640.10">
    <property type="entry name" value="Type I PLP-dependent aspartate aminotransferase-like (Major domain)"/>
    <property type="match status" value="1"/>
</dbReference>
<dbReference type="PANTHER" id="PTHR43525:SF2">
    <property type="entry name" value="CYSTATHIONINE BETA-LYASE-RELATED"/>
    <property type="match status" value="1"/>
</dbReference>
<organism evidence="7 8">
    <name type="scientific">Saccharopolyspora erythraea</name>
    <name type="common">Streptomyces erythraeus</name>
    <dbReference type="NCBI Taxonomy" id="1836"/>
    <lineage>
        <taxon>Bacteria</taxon>
        <taxon>Bacillati</taxon>
        <taxon>Actinomycetota</taxon>
        <taxon>Actinomycetes</taxon>
        <taxon>Pseudonocardiales</taxon>
        <taxon>Pseudonocardiaceae</taxon>
        <taxon>Saccharopolyspora</taxon>
    </lineage>
</organism>
<dbReference type="EC" id="4.4.1.13" evidence="2"/>
<accession>A0ABP3MKF8</accession>
<dbReference type="EMBL" id="BAAAGS010000011">
    <property type="protein sequence ID" value="GAA0522247.1"/>
    <property type="molecule type" value="Genomic_DNA"/>
</dbReference>
<keyword evidence="3" id="KW-0663">Pyridoxal phosphate</keyword>